<dbReference type="GO" id="GO:0005929">
    <property type="term" value="C:cilium"/>
    <property type="evidence" value="ECO:0007669"/>
    <property type="project" value="TreeGrafter"/>
</dbReference>
<proteinExistence type="predicted"/>
<reference evidence="5" key="1">
    <citation type="submission" date="2012-09" db="EMBL/GenBank/DDBJ databases">
        <authorList>
            <person name="Martin A.A."/>
        </authorList>
    </citation>
    <scope>NUCLEOTIDE SEQUENCE</scope>
</reference>
<dbReference type="InterPro" id="IPR001452">
    <property type="entry name" value="SH3_domain"/>
</dbReference>
<keyword evidence="1 2" id="KW-0728">SH3 domain</keyword>
<feature type="region of interest" description="Disordered" evidence="3">
    <location>
        <begin position="1"/>
        <end position="52"/>
    </location>
</feature>
<dbReference type="SUPFAM" id="SSF50044">
    <property type="entry name" value="SH3-domain"/>
    <property type="match status" value="1"/>
</dbReference>
<feature type="compositionally biased region" description="Acidic residues" evidence="3">
    <location>
        <begin position="14"/>
        <end position="33"/>
    </location>
</feature>
<dbReference type="GO" id="GO:0090251">
    <property type="term" value="P:protein localization involved in establishment of planar polarity"/>
    <property type="evidence" value="ECO:0007669"/>
    <property type="project" value="TreeGrafter"/>
</dbReference>
<dbReference type="Proteomes" id="UP000035642">
    <property type="component" value="Unassembled WGS sequence"/>
</dbReference>
<evidence type="ECO:0000256" key="2">
    <source>
        <dbReference type="PROSITE-ProRule" id="PRU00192"/>
    </source>
</evidence>
<feature type="domain" description="SH3" evidence="4">
    <location>
        <begin position="98"/>
        <end position="158"/>
    </location>
</feature>
<dbReference type="InterPro" id="IPR039687">
    <property type="entry name" value="NPHP1"/>
</dbReference>
<name>A0A0K0DR86_ANGCA</name>
<organism evidence="5 6">
    <name type="scientific">Angiostrongylus cantonensis</name>
    <name type="common">Rat lungworm</name>
    <dbReference type="NCBI Taxonomy" id="6313"/>
    <lineage>
        <taxon>Eukaryota</taxon>
        <taxon>Metazoa</taxon>
        <taxon>Ecdysozoa</taxon>
        <taxon>Nematoda</taxon>
        <taxon>Chromadorea</taxon>
        <taxon>Rhabditida</taxon>
        <taxon>Rhabditina</taxon>
        <taxon>Rhabditomorpha</taxon>
        <taxon>Strongyloidea</taxon>
        <taxon>Metastrongylidae</taxon>
        <taxon>Angiostrongylus</taxon>
    </lineage>
</organism>
<feature type="compositionally biased region" description="Polar residues" evidence="3">
    <location>
        <begin position="34"/>
        <end position="47"/>
    </location>
</feature>
<dbReference type="Pfam" id="PF00018">
    <property type="entry name" value="SH3_1"/>
    <property type="match status" value="1"/>
</dbReference>
<keyword evidence="5" id="KW-1185">Reference proteome</keyword>
<evidence type="ECO:0000313" key="6">
    <source>
        <dbReference type="WBParaSite" id="ACAC_0001427501-mRNA-1"/>
    </source>
</evidence>
<protein>
    <submittedName>
        <fullName evidence="6">SH3 domain-containing protein</fullName>
    </submittedName>
</protein>
<evidence type="ECO:0000256" key="3">
    <source>
        <dbReference type="SAM" id="MobiDB-lite"/>
    </source>
</evidence>
<dbReference type="PROSITE" id="PS50002">
    <property type="entry name" value="SH3"/>
    <property type="match status" value="1"/>
</dbReference>
<dbReference type="Gene3D" id="2.30.30.40">
    <property type="entry name" value="SH3 Domains"/>
    <property type="match status" value="1"/>
</dbReference>
<dbReference type="AlphaFoldDB" id="A0A0K0DR86"/>
<dbReference type="WBParaSite" id="ACAC_0001427501-mRNA-1">
    <property type="protein sequence ID" value="ACAC_0001427501-mRNA-1"/>
    <property type="gene ID" value="ACAC_0001427501"/>
</dbReference>
<evidence type="ECO:0000259" key="4">
    <source>
        <dbReference type="PROSITE" id="PS50002"/>
    </source>
</evidence>
<evidence type="ECO:0000256" key="1">
    <source>
        <dbReference type="ARBA" id="ARBA00022443"/>
    </source>
</evidence>
<dbReference type="InterPro" id="IPR036028">
    <property type="entry name" value="SH3-like_dom_sf"/>
</dbReference>
<dbReference type="PANTHER" id="PTHR15176:SF1">
    <property type="entry name" value="NEPHROCYSTIN-1"/>
    <property type="match status" value="1"/>
</dbReference>
<accession>A0A0K0DR86</accession>
<evidence type="ECO:0000313" key="5">
    <source>
        <dbReference type="Proteomes" id="UP000035642"/>
    </source>
</evidence>
<reference evidence="6" key="2">
    <citation type="submission" date="2017-02" db="UniProtKB">
        <authorList>
            <consortium name="WormBaseParasite"/>
        </authorList>
    </citation>
    <scope>IDENTIFICATION</scope>
</reference>
<dbReference type="SMART" id="SM00326">
    <property type="entry name" value="SH3"/>
    <property type="match status" value="1"/>
</dbReference>
<dbReference type="PANTHER" id="PTHR15176">
    <property type="entry name" value="NEPHROCYSTIN"/>
    <property type="match status" value="1"/>
</dbReference>
<dbReference type="STRING" id="6313.A0A0K0DR86"/>
<dbReference type="GO" id="GO:0005737">
    <property type="term" value="C:cytoplasm"/>
    <property type="evidence" value="ECO:0007669"/>
    <property type="project" value="TreeGrafter"/>
</dbReference>
<sequence>MTGRRGSLMYEAASDGEDEEHDSEVDIREESEEASSTPVKAQVQVPTLQPAPRVKKEVTPVVTAPVVQSKSSSASSTKTVVSPAGVVDALLPEEGVVVDGSTFIVLANLRASQPGDLSISEGEILKIVQTRPDGWWMARNSSGVIGLVPKTYLRHALPMDEQRKAKEESKETTPPTRQARCLGDAQLLDPHLSFACHLTPRLSHSNIGFHDLYWNYRDDKLRKRRVRVSKLVRLVRLEGMPKQDGEVCLVRAALYDRSRRTGRQIVSNVHTIRAQVKNRTWTFNTRMFLDSLLFRVLSIKMWDSLLRFIITDGYNVFWG</sequence>